<keyword evidence="2" id="KW-0539">Nucleus</keyword>
<protein>
    <submittedName>
        <fullName evidence="5">NOP9 nucleolar protein</fullName>
    </submittedName>
</protein>
<reference evidence="5" key="1">
    <citation type="submission" date="2025-08" db="UniProtKB">
        <authorList>
            <consortium name="Ensembl"/>
        </authorList>
    </citation>
    <scope>IDENTIFICATION</scope>
    <source>
        <strain evidence="5">Glennie</strain>
    </source>
</reference>
<dbReference type="AlphaFoldDB" id="A0A6I8P2J4"/>
<feature type="domain" description="PUM-HD" evidence="4">
    <location>
        <begin position="502"/>
        <end position="612"/>
    </location>
</feature>
<dbReference type="Pfam" id="PF22493">
    <property type="entry name" value="PUF_NOP9"/>
    <property type="match status" value="1"/>
</dbReference>
<dbReference type="Gene3D" id="1.25.10.10">
    <property type="entry name" value="Leucine-rich Repeat Variant"/>
    <property type="match status" value="3"/>
</dbReference>
<dbReference type="InterPro" id="IPR011989">
    <property type="entry name" value="ARM-like"/>
</dbReference>
<dbReference type="GO" id="GO:0030686">
    <property type="term" value="C:90S preribosome"/>
    <property type="evidence" value="ECO:0000318"/>
    <property type="project" value="GO_Central"/>
</dbReference>
<evidence type="ECO:0000259" key="4">
    <source>
        <dbReference type="PROSITE" id="PS50303"/>
    </source>
</evidence>
<evidence type="ECO:0000313" key="5">
    <source>
        <dbReference type="Ensembl" id="ENSOANP00000046714.1"/>
    </source>
</evidence>
<dbReference type="OrthoDB" id="9987665at2759"/>
<dbReference type="GO" id="GO:0000472">
    <property type="term" value="P:endonucleolytic cleavage to generate mature 5'-end of SSU-rRNA from (SSU-rRNA, 5.8S rRNA, LSU-rRNA)"/>
    <property type="evidence" value="ECO:0000318"/>
    <property type="project" value="GO_Central"/>
</dbReference>
<dbReference type="SMART" id="SM00025">
    <property type="entry name" value="Pumilio"/>
    <property type="match status" value="7"/>
</dbReference>
<dbReference type="FunCoup" id="A0A6I8P2J4">
    <property type="interactions" value="1954"/>
</dbReference>
<dbReference type="GO" id="GO:0003723">
    <property type="term" value="F:RNA binding"/>
    <property type="evidence" value="ECO:0000318"/>
    <property type="project" value="GO_Central"/>
</dbReference>
<proteinExistence type="predicted"/>
<reference evidence="5" key="2">
    <citation type="submission" date="2025-09" db="UniProtKB">
        <authorList>
            <consortium name="Ensembl"/>
        </authorList>
    </citation>
    <scope>IDENTIFICATION</scope>
    <source>
        <strain evidence="5">Glennie</strain>
    </source>
</reference>
<dbReference type="PANTHER" id="PTHR13102">
    <property type="entry name" value="NUCLEOLAR PROTEIN 9"/>
    <property type="match status" value="1"/>
</dbReference>
<dbReference type="InterPro" id="IPR033133">
    <property type="entry name" value="PUM-HD"/>
</dbReference>
<evidence type="ECO:0000256" key="2">
    <source>
        <dbReference type="ARBA" id="ARBA00023242"/>
    </source>
</evidence>
<dbReference type="GO" id="GO:0000480">
    <property type="term" value="P:endonucleolytic cleavage in 5'-ETS of tricistronic rRNA transcript (SSU-rRNA, 5.8S rRNA, LSU-rRNA)"/>
    <property type="evidence" value="ECO:0000318"/>
    <property type="project" value="GO_Central"/>
</dbReference>
<organism evidence="5 6">
    <name type="scientific">Ornithorhynchus anatinus</name>
    <name type="common">Duckbill platypus</name>
    <dbReference type="NCBI Taxonomy" id="9258"/>
    <lineage>
        <taxon>Eukaryota</taxon>
        <taxon>Metazoa</taxon>
        <taxon>Chordata</taxon>
        <taxon>Craniata</taxon>
        <taxon>Vertebrata</taxon>
        <taxon>Euteleostomi</taxon>
        <taxon>Mammalia</taxon>
        <taxon>Monotremata</taxon>
        <taxon>Ornithorhynchidae</taxon>
        <taxon>Ornithorhynchus</taxon>
    </lineage>
</organism>
<keyword evidence="6" id="KW-1185">Reference proteome</keyword>
<dbReference type="GO" id="GO:0005730">
    <property type="term" value="C:nucleolus"/>
    <property type="evidence" value="ECO:0000318"/>
    <property type="project" value="GO_Central"/>
</dbReference>
<keyword evidence="1" id="KW-0677">Repeat</keyword>
<dbReference type="Ensembl" id="ENSOANT00000051800.1">
    <property type="protein sequence ID" value="ENSOANP00000046714.1"/>
    <property type="gene ID" value="ENSOANG00000051240.1"/>
</dbReference>
<dbReference type="InterPro" id="IPR016024">
    <property type="entry name" value="ARM-type_fold"/>
</dbReference>
<feature type="region of interest" description="Disordered" evidence="3">
    <location>
        <begin position="200"/>
        <end position="223"/>
    </location>
</feature>
<dbReference type="PROSITE" id="PS50303">
    <property type="entry name" value="PUM_HD"/>
    <property type="match status" value="1"/>
</dbReference>
<dbReference type="GeneTree" id="ENSGT00390000004964"/>
<sequence>MGLGPRPRPQRQGGEGPARPRHARDPDERPRGAPPRLEPEALAYFRRAQAALKETPPDGQERGLLVRNVLEEAGTQALALATDGAGSAVLQDLLAVSPAAPLCRLLTALRPHLRLVACHRSGAHVLQSALLQLPRLLGAPRPEEEEEEEEEHRSHERLEELVLALGADVRDAFPLFSGDTHGSFVVRTLLQVLGGTVLESEGARPRGPQPRGRRAPARDSPPADFAAPDAFLSLLREMSAGFLEDIAVFVTHKVSSLCLQMALRVLSLKLPQDCARLCDAVVDYLSARDPSAEGSPLLLFLKDQTSSRLLERVLLVSEPPRLQRLFEEHFRGQLRALAAHPIANFPLQRLLDAITTPQLLSQVFEELSPALEAVLARGHVGVVTALLGACRRLGTHQPRALQLLLEAFHCAKPPSRRQACLPLFASLLSYEVYYELGEEETPSEHQAEAASARPLAEVTVPGSLLVQHLLHFSSPGPVAASLAALTGPQLLALARSPAGSHVLDALLASPTVTDKQRRRALRPLKGHYVALACSRHGSRVLDAIWSGAALRARQEIAAELGERERELLSDAFGHHVARNVALGHFLKRRQDWEKQQGAAAKRRRALSAVLGD</sequence>
<dbReference type="RefSeq" id="XP_028934101.1">
    <property type="nucleotide sequence ID" value="XM_029078268.2"/>
</dbReference>
<accession>A0A6I8P2J4</accession>
<dbReference type="OMA" id="HHLVRNF"/>
<dbReference type="PANTHER" id="PTHR13102:SF0">
    <property type="entry name" value="NUCLEOLAR PROTEIN 9"/>
    <property type="match status" value="1"/>
</dbReference>
<evidence type="ECO:0000256" key="1">
    <source>
        <dbReference type="ARBA" id="ARBA00022737"/>
    </source>
</evidence>
<dbReference type="Bgee" id="ENSOANG00000051240">
    <property type="expression patterns" value="Expressed in endometrium and 7 other cell types or tissues"/>
</dbReference>
<dbReference type="InParanoid" id="A0A6I8P2J4"/>
<gene>
    <name evidence="5" type="primary">NOP9</name>
</gene>
<dbReference type="Proteomes" id="UP000002279">
    <property type="component" value="Unplaced"/>
</dbReference>
<dbReference type="CTD" id="161424"/>
<evidence type="ECO:0000313" key="6">
    <source>
        <dbReference type="Proteomes" id="UP000002279"/>
    </source>
</evidence>
<dbReference type="InterPro" id="IPR040000">
    <property type="entry name" value="NOP9"/>
</dbReference>
<dbReference type="SUPFAM" id="SSF48371">
    <property type="entry name" value="ARM repeat"/>
    <property type="match status" value="2"/>
</dbReference>
<dbReference type="InterPro" id="IPR001313">
    <property type="entry name" value="Pumilio_RNA-bd_rpt"/>
</dbReference>
<dbReference type="GO" id="GO:0030688">
    <property type="term" value="C:preribosome, small subunit precursor"/>
    <property type="evidence" value="ECO:0000318"/>
    <property type="project" value="GO_Central"/>
</dbReference>
<dbReference type="GO" id="GO:0000056">
    <property type="term" value="P:ribosomal small subunit export from nucleus"/>
    <property type="evidence" value="ECO:0000318"/>
    <property type="project" value="GO_Central"/>
</dbReference>
<feature type="region of interest" description="Disordered" evidence="3">
    <location>
        <begin position="1"/>
        <end position="37"/>
    </location>
</feature>
<dbReference type="GeneID" id="114816220"/>
<dbReference type="GO" id="GO:0000447">
    <property type="term" value="P:endonucleolytic cleavage in ITS1 to separate SSU-rRNA from 5.8S rRNA and LSU-rRNA from tricistronic rRNA transcript (SSU-rRNA, 5.8S rRNA, LSU-rRNA)"/>
    <property type="evidence" value="ECO:0000318"/>
    <property type="project" value="GO_Central"/>
</dbReference>
<dbReference type="KEGG" id="oaa:114816220"/>
<evidence type="ECO:0000256" key="3">
    <source>
        <dbReference type="SAM" id="MobiDB-lite"/>
    </source>
</evidence>
<name>A0A6I8P2J4_ORNAN</name>